<organism evidence="1 2">
    <name type="scientific">Clonorchis sinensis</name>
    <name type="common">Chinese liver fluke</name>
    <dbReference type="NCBI Taxonomy" id="79923"/>
    <lineage>
        <taxon>Eukaryota</taxon>
        <taxon>Metazoa</taxon>
        <taxon>Spiralia</taxon>
        <taxon>Lophotrochozoa</taxon>
        <taxon>Platyhelminthes</taxon>
        <taxon>Trematoda</taxon>
        <taxon>Digenea</taxon>
        <taxon>Opisthorchiida</taxon>
        <taxon>Opisthorchiata</taxon>
        <taxon>Opisthorchiidae</taxon>
        <taxon>Clonorchis</taxon>
    </lineage>
</organism>
<sequence>MMQLKVVAFMALIWVVSCNFHDILIVQNTYGVAVPSCEQLQRRSQKRWNTGTFNKCVMLETDGYISIFSANVDVDKLSRSYHDLREPFMYWLVNRILNLEARSCETLVVPMRHYGLLDAQLKRIQLVGLDKDSFCVRAKLGLFFLDIPAQECFGVSAPDQTIHHVSVANFVMELAPSLTGRQLFSLLFAQNDGMRNCRYNGYGAE</sequence>
<dbReference type="Proteomes" id="UP000286415">
    <property type="component" value="Unassembled WGS sequence"/>
</dbReference>
<dbReference type="EMBL" id="NIRI02000042">
    <property type="protein sequence ID" value="KAG5449668.1"/>
    <property type="molecule type" value="Genomic_DNA"/>
</dbReference>
<gene>
    <name evidence="1" type="ORF">CSKR_110920</name>
</gene>
<name>A0A3R7DBA5_CLOSI</name>
<protein>
    <submittedName>
        <fullName evidence="1">Uncharacterized protein</fullName>
    </submittedName>
</protein>
<proteinExistence type="predicted"/>
<dbReference type="InParanoid" id="A0A3R7DBA5"/>
<evidence type="ECO:0000313" key="2">
    <source>
        <dbReference type="Proteomes" id="UP000286415"/>
    </source>
</evidence>
<accession>A0A3R7DBA5</accession>
<dbReference type="PROSITE" id="PS51257">
    <property type="entry name" value="PROKAR_LIPOPROTEIN"/>
    <property type="match status" value="1"/>
</dbReference>
<keyword evidence="2" id="KW-1185">Reference proteome</keyword>
<evidence type="ECO:0000313" key="1">
    <source>
        <dbReference type="EMBL" id="KAG5449668.1"/>
    </source>
</evidence>
<dbReference type="AlphaFoldDB" id="A0A3R7DBA5"/>
<comment type="caution">
    <text evidence="1">The sequence shown here is derived from an EMBL/GenBank/DDBJ whole genome shotgun (WGS) entry which is preliminary data.</text>
</comment>
<reference evidence="1 2" key="1">
    <citation type="journal article" date="2018" name="Biotechnol. Adv.">
        <title>Improved genomic resources and new bioinformatic workflow for the carcinogenic parasite Clonorchis sinensis: Biotechnological implications.</title>
        <authorList>
            <person name="Wang D."/>
            <person name="Korhonen P.K."/>
            <person name="Gasser R.B."/>
            <person name="Young N.D."/>
        </authorList>
    </citation>
    <scope>NUCLEOTIDE SEQUENCE [LARGE SCALE GENOMIC DNA]</scope>
    <source>
        <strain evidence="1">Cs-k2</strain>
    </source>
</reference>
<reference evidence="1 2" key="2">
    <citation type="journal article" date="2021" name="Genomics">
        <title>High-quality reference genome for Clonorchis sinensis.</title>
        <authorList>
            <person name="Young N.D."/>
            <person name="Stroehlein A.J."/>
            <person name="Kinkar L."/>
            <person name="Wang T."/>
            <person name="Sohn W.M."/>
            <person name="Chang B.C.H."/>
            <person name="Kaur P."/>
            <person name="Weisz D."/>
            <person name="Dudchenko O."/>
            <person name="Aiden E.L."/>
            <person name="Korhonen P.K."/>
            <person name="Gasser R.B."/>
        </authorList>
    </citation>
    <scope>NUCLEOTIDE SEQUENCE [LARGE SCALE GENOMIC DNA]</scope>
    <source>
        <strain evidence="1">Cs-k2</strain>
    </source>
</reference>